<sequence>MFDTLEYAEELKAAGVPEGQAHVQARALSRLTEEKLATKDDFAILKTDLAHVEERLRGEIAQVETKLSGEIAQVRTELSGEIA</sequence>
<organism evidence="1 2">
    <name type="scientific">Leptospirillum ferrodiazotrophum</name>
    <dbReference type="NCBI Taxonomy" id="412449"/>
    <lineage>
        <taxon>Bacteria</taxon>
        <taxon>Pseudomonadati</taxon>
        <taxon>Nitrospirota</taxon>
        <taxon>Nitrospiria</taxon>
        <taxon>Nitrospirales</taxon>
        <taxon>Nitrospiraceae</taxon>
        <taxon>Leptospirillum</taxon>
    </lineage>
</organism>
<protein>
    <recommendedName>
        <fullName evidence="3">DUF1640 domain-containing protein</fullName>
    </recommendedName>
</protein>
<dbReference type="EMBL" id="GG693891">
    <property type="protein sequence ID" value="EES51424.1"/>
    <property type="molecule type" value="Genomic_DNA"/>
</dbReference>
<dbReference type="AlphaFoldDB" id="C6I135"/>
<evidence type="ECO:0008006" key="3">
    <source>
        <dbReference type="Google" id="ProtNLM"/>
    </source>
</evidence>
<evidence type="ECO:0000313" key="2">
    <source>
        <dbReference type="Proteomes" id="UP000009374"/>
    </source>
</evidence>
<keyword evidence="2" id="KW-1185">Reference proteome</keyword>
<reference evidence="1 2" key="1">
    <citation type="journal article" date="2009" name="Appl. Environ. Microbiol.">
        <title>Community genomic and proteomic analyses of chemoautotrophic iron-oxidizing "Leptospirillum rubarum" (Group II) and "Leptospirillum ferrodiazotrophum" (Group III) bacteria in acid mine drainage biofilms.</title>
        <authorList>
            <person name="Goltsman D.S."/>
            <person name="Denef V.J."/>
            <person name="Singer S.W."/>
            <person name="VerBerkmoes N.C."/>
            <person name="Lefsrud M."/>
            <person name="Mueller R.S."/>
            <person name="Dick G.J."/>
            <person name="Sun C.L."/>
            <person name="Wheeler K.E."/>
            <person name="Zemla A."/>
            <person name="Baker B.J."/>
            <person name="Hauser L."/>
            <person name="Land M."/>
            <person name="Shah M.B."/>
            <person name="Thelen M.P."/>
            <person name="Hettich R.L."/>
            <person name="Banfield J.F."/>
        </authorList>
    </citation>
    <scope>NUCLEOTIDE SEQUENCE [LARGE SCALE GENOMIC DNA]</scope>
</reference>
<dbReference type="Gene3D" id="1.20.5.340">
    <property type="match status" value="1"/>
</dbReference>
<accession>C6I135</accession>
<name>C6I135_9BACT</name>
<evidence type="ECO:0000313" key="1">
    <source>
        <dbReference type="EMBL" id="EES51424.1"/>
    </source>
</evidence>
<proteinExistence type="predicted"/>
<dbReference type="Proteomes" id="UP000009374">
    <property type="component" value="Unassembled WGS sequence"/>
</dbReference>
<gene>
    <name evidence="1" type="ORF">UBAL3_96270017</name>
</gene>